<dbReference type="Proteomes" id="UP001591681">
    <property type="component" value="Unassembled WGS sequence"/>
</dbReference>
<feature type="compositionally biased region" description="Polar residues" evidence="1">
    <location>
        <begin position="75"/>
        <end position="100"/>
    </location>
</feature>
<evidence type="ECO:0000313" key="4">
    <source>
        <dbReference type="Proteomes" id="UP001591681"/>
    </source>
</evidence>
<keyword evidence="4" id="KW-1185">Reference proteome</keyword>
<feature type="compositionally biased region" description="Low complexity" evidence="1">
    <location>
        <begin position="63"/>
        <end position="74"/>
    </location>
</feature>
<dbReference type="EMBL" id="JBHFQA010000018">
    <property type="protein sequence ID" value="KAL2083810.1"/>
    <property type="molecule type" value="Genomic_DNA"/>
</dbReference>
<evidence type="ECO:0000256" key="1">
    <source>
        <dbReference type="SAM" id="MobiDB-lite"/>
    </source>
</evidence>
<organism evidence="3 4">
    <name type="scientific">Coilia grayii</name>
    <name type="common">Gray's grenadier anchovy</name>
    <dbReference type="NCBI Taxonomy" id="363190"/>
    <lineage>
        <taxon>Eukaryota</taxon>
        <taxon>Metazoa</taxon>
        <taxon>Chordata</taxon>
        <taxon>Craniata</taxon>
        <taxon>Vertebrata</taxon>
        <taxon>Euteleostomi</taxon>
        <taxon>Actinopterygii</taxon>
        <taxon>Neopterygii</taxon>
        <taxon>Teleostei</taxon>
        <taxon>Clupei</taxon>
        <taxon>Clupeiformes</taxon>
        <taxon>Clupeoidei</taxon>
        <taxon>Engraulidae</taxon>
        <taxon>Coilinae</taxon>
        <taxon>Coilia</taxon>
    </lineage>
</organism>
<dbReference type="Pfam" id="PF20499">
    <property type="entry name" value="DUF6729"/>
    <property type="match status" value="1"/>
</dbReference>
<gene>
    <name evidence="3" type="ORF">ACEWY4_021583</name>
</gene>
<proteinExistence type="predicted"/>
<sequence length="354" mass="38805">MLDNALGYGGYLVASMMKESQAGEVKDHPNNRANKEAFRRYMEMFPEGREAISIKYKWQGSTTTTSSRAAPSTSHGPASTTSGRAAPSTSDDEAPSTSAAPVSVRPKAAPSTSGTLSSRAVPYTSTPVPHCTLAPPPCNVDDRDLVLAAENVEESLVTQSKLCLPAGWIPALPLVDQQWISKALFKWTRTGQPELDFTKVDRMWWYPPQPALNPTGIPPMERYFGHPLFLWMPRKLWCVRLLCPHGDCGREELTSQDSTRGYASWLESQTPVTYLACKGCKRKVISWSHNIVSQLDIGHWIQFPCILTSKLGCDMQVVRLMRQRGLEKQQQPATEAAGGTACGGLAAETAPVPD</sequence>
<protein>
    <recommendedName>
        <fullName evidence="2">DUF6729 domain-containing protein</fullName>
    </recommendedName>
</protein>
<comment type="caution">
    <text evidence="3">The sequence shown here is derived from an EMBL/GenBank/DDBJ whole genome shotgun (WGS) entry which is preliminary data.</text>
</comment>
<dbReference type="PANTHER" id="PTHR24401">
    <property type="entry name" value="SI:CH211-243P7.3-RELATED"/>
    <property type="match status" value="1"/>
</dbReference>
<accession>A0ABD1J9D8</accession>
<evidence type="ECO:0000313" key="3">
    <source>
        <dbReference type="EMBL" id="KAL2083810.1"/>
    </source>
</evidence>
<dbReference type="AlphaFoldDB" id="A0ABD1J9D8"/>
<reference evidence="3 4" key="1">
    <citation type="submission" date="2024-09" db="EMBL/GenBank/DDBJ databases">
        <title>A chromosome-level genome assembly of Gray's grenadier anchovy, Coilia grayii.</title>
        <authorList>
            <person name="Fu Z."/>
        </authorList>
    </citation>
    <scope>NUCLEOTIDE SEQUENCE [LARGE SCALE GENOMIC DNA]</scope>
    <source>
        <strain evidence="3">G4</strain>
        <tissue evidence="3">Muscle</tissue>
    </source>
</reference>
<feature type="domain" description="DUF6729" evidence="2">
    <location>
        <begin position="168"/>
        <end position="327"/>
    </location>
</feature>
<evidence type="ECO:0000259" key="2">
    <source>
        <dbReference type="Pfam" id="PF20499"/>
    </source>
</evidence>
<name>A0ABD1J9D8_9TELE</name>
<dbReference type="PANTHER" id="PTHR24401:SF29">
    <property type="entry name" value="SI:CH211-243P7.3-RELATED"/>
    <property type="match status" value="1"/>
</dbReference>
<dbReference type="InterPro" id="IPR046616">
    <property type="entry name" value="DUF6729"/>
</dbReference>
<feature type="region of interest" description="Disordered" evidence="1">
    <location>
        <begin position="63"/>
        <end position="121"/>
    </location>
</feature>
<feature type="compositionally biased region" description="Polar residues" evidence="1">
    <location>
        <begin position="110"/>
        <end position="121"/>
    </location>
</feature>